<dbReference type="Pfam" id="PF12767">
    <property type="entry name" value="SAGA-Tad1"/>
    <property type="match status" value="1"/>
</dbReference>
<keyword evidence="3" id="KW-0804">Transcription</keyword>
<evidence type="ECO:0000256" key="4">
    <source>
        <dbReference type="ARBA" id="ARBA00023242"/>
    </source>
</evidence>
<gene>
    <name evidence="6" type="ORF">POM88_044534</name>
</gene>
<evidence type="ECO:0000256" key="3">
    <source>
        <dbReference type="ARBA" id="ARBA00023163"/>
    </source>
</evidence>
<feature type="compositionally biased region" description="Basic and acidic residues" evidence="5">
    <location>
        <begin position="188"/>
        <end position="197"/>
    </location>
</feature>
<name>A0AAD8M308_9APIA</name>
<protein>
    <submittedName>
        <fullName evidence="6">SAGA-Tad1 domain-containing protein</fullName>
    </submittedName>
</protein>
<evidence type="ECO:0000256" key="1">
    <source>
        <dbReference type="ARBA" id="ARBA00004123"/>
    </source>
</evidence>
<comment type="subcellular location">
    <subcellularLocation>
        <location evidence="1">Nucleus</location>
    </subcellularLocation>
</comment>
<accession>A0AAD8M308</accession>
<dbReference type="GO" id="GO:0003713">
    <property type="term" value="F:transcription coactivator activity"/>
    <property type="evidence" value="ECO:0007669"/>
    <property type="project" value="TreeGrafter"/>
</dbReference>
<evidence type="ECO:0000313" key="6">
    <source>
        <dbReference type="EMBL" id="KAK1360060.1"/>
    </source>
</evidence>
<feature type="region of interest" description="Disordered" evidence="5">
    <location>
        <begin position="95"/>
        <end position="173"/>
    </location>
</feature>
<dbReference type="Proteomes" id="UP001237642">
    <property type="component" value="Unassembled WGS sequence"/>
</dbReference>
<keyword evidence="2" id="KW-0805">Transcription regulation</keyword>
<dbReference type="GO" id="GO:0005634">
    <property type="term" value="C:nucleus"/>
    <property type="evidence" value="ECO:0007669"/>
    <property type="project" value="UniProtKB-SubCell"/>
</dbReference>
<dbReference type="GO" id="GO:0006357">
    <property type="term" value="P:regulation of transcription by RNA polymerase II"/>
    <property type="evidence" value="ECO:0007669"/>
    <property type="project" value="TreeGrafter"/>
</dbReference>
<dbReference type="PANTHER" id="PTHR21277:SF5">
    <property type="entry name" value="TRANSCRIPTIONAL ADAPTER 1"/>
    <property type="match status" value="1"/>
</dbReference>
<keyword evidence="7" id="KW-1185">Reference proteome</keyword>
<dbReference type="PANTHER" id="PTHR21277">
    <property type="entry name" value="TRANSCRIPTIONAL ADAPTER 1"/>
    <property type="match status" value="1"/>
</dbReference>
<comment type="caution">
    <text evidence="6">The sequence shown here is derived from an EMBL/GenBank/DDBJ whole genome shotgun (WGS) entry which is preliminary data.</text>
</comment>
<reference evidence="6" key="2">
    <citation type="submission" date="2023-05" db="EMBL/GenBank/DDBJ databases">
        <authorList>
            <person name="Schelkunov M.I."/>
        </authorList>
    </citation>
    <scope>NUCLEOTIDE SEQUENCE</scope>
    <source>
        <strain evidence="6">Hsosn_3</strain>
        <tissue evidence="6">Leaf</tissue>
    </source>
</reference>
<evidence type="ECO:0000256" key="5">
    <source>
        <dbReference type="SAM" id="MobiDB-lite"/>
    </source>
</evidence>
<dbReference type="EMBL" id="JAUIZM010000010">
    <property type="protein sequence ID" value="KAK1360060.1"/>
    <property type="molecule type" value="Genomic_DNA"/>
</dbReference>
<reference evidence="6" key="1">
    <citation type="submission" date="2023-02" db="EMBL/GenBank/DDBJ databases">
        <title>Genome of toxic invasive species Heracleum sosnowskyi carries increased number of genes despite the absence of recent whole-genome duplications.</title>
        <authorList>
            <person name="Schelkunov M."/>
            <person name="Shtratnikova V."/>
            <person name="Makarenko M."/>
            <person name="Klepikova A."/>
            <person name="Omelchenko D."/>
            <person name="Novikova G."/>
            <person name="Obukhova E."/>
            <person name="Bogdanov V."/>
            <person name="Penin A."/>
            <person name="Logacheva M."/>
        </authorList>
    </citation>
    <scope>NUCLEOTIDE SEQUENCE</scope>
    <source>
        <strain evidence="6">Hsosn_3</strain>
        <tissue evidence="6">Leaf</tissue>
    </source>
</reference>
<organism evidence="6 7">
    <name type="scientific">Heracleum sosnowskyi</name>
    <dbReference type="NCBI Taxonomy" id="360622"/>
    <lineage>
        <taxon>Eukaryota</taxon>
        <taxon>Viridiplantae</taxon>
        <taxon>Streptophyta</taxon>
        <taxon>Embryophyta</taxon>
        <taxon>Tracheophyta</taxon>
        <taxon>Spermatophyta</taxon>
        <taxon>Magnoliopsida</taxon>
        <taxon>eudicotyledons</taxon>
        <taxon>Gunneridae</taxon>
        <taxon>Pentapetalae</taxon>
        <taxon>asterids</taxon>
        <taxon>campanulids</taxon>
        <taxon>Apiales</taxon>
        <taxon>Apiaceae</taxon>
        <taxon>Apioideae</taxon>
        <taxon>apioid superclade</taxon>
        <taxon>Tordylieae</taxon>
        <taxon>Tordyliinae</taxon>
        <taxon>Heracleum</taxon>
    </lineage>
</organism>
<dbReference type="AlphaFoldDB" id="A0AAD8M308"/>
<dbReference type="CDD" id="cd22933">
    <property type="entry name" value="HFD_HFI1"/>
    <property type="match status" value="1"/>
</dbReference>
<dbReference type="InterPro" id="IPR024738">
    <property type="entry name" value="Hfi1/Tada1"/>
</dbReference>
<proteinExistence type="predicted"/>
<feature type="compositionally biased region" description="Polar residues" evidence="5">
    <location>
        <begin position="104"/>
        <end position="116"/>
    </location>
</feature>
<evidence type="ECO:0000256" key="2">
    <source>
        <dbReference type="ARBA" id="ARBA00023015"/>
    </source>
</evidence>
<feature type="compositionally biased region" description="Polar residues" evidence="5">
    <location>
        <begin position="157"/>
        <end position="169"/>
    </location>
</feature>
<evidence type="ECO:0000313" key="7">
    <source>
        <dbReference type="Proteomes" id="UP001237642"/>
    </source>
</evidence>
<keyword evidence="4" id="KW-0539">Nucleus</keyword>
<feature type="region of interest" description="Disordered" evidence="5">
    <location>
        <begin position="188"/>
        <end position="212"/>
    </location>
</feature>
<sequence>MQPPHQHSRINLAELKAQIARKLGPDRSKQYFHCLKKLFSLKLNQVEFHKVCRGIVGRENIQLHNQFISAILKNAYTAKVPPLLNEVEVLKANKAAGNKESPSDVYQQNGTHSAINQPPIHADLSNGDILPLSPKKARTSAQNRRVGDRRSALGPTGKTNLLSQQSPSTDRSDCNVVMENGESIQPDIRKPVHHHDQGLNQETEFSRNHTTKFSTVSAVDRISGQSKDHKDLLIKDDGRELSARRFLHPPLGIPICAASTGGGHRALPLGSSSKFISSSDIGGLLDTTTLRKRMEQIAATQGLEGVSLDCANILNNGLDAYLKGLIRSSIALVGSRSGHGQVSQKIHKQQALVKLINGVSPSQPYQMQSNSRPPEVMHENVHRCPISMLDFKVAMELNPQQLGEDWPLLLEKICTHAYDEDIDSFCVALLTSHNPLAQNSCPLKMGTIVGNIVFSCYRVSPQSKRLYRQLNESDATKEKKKNAEIGYLCYFTWSKHGVCRQSSYGWDEDVVNRLG</sequence>
<dbReference type="GO" id="GO:0000124">
    <property type="term" value="C:SAGA complex"/>
    <property type="evidence" value="ECO:0007669"/>
    <property type="project" value="TreeGrafter"/>
</dbReference>